<evidence type="ECO:0000313" key="2">
    <source>
        <dbReference type="EMBL" id="AKG45760.1"/>
    </source>
</evidence>
<dbReference type="RefSeq" id="WP_234306996.1">
    <property type="nucleotide sequence ID" value="NZ_CP009922.3"/>
</dbReference>
<feature type="signal peptide" evidence="1">
    <location>
        <begin position="1"/>
        <end position="16"/>
    </location>
</feature>
<dbReference type="PROSITE" id="PS51257">
    <property type="entry name" value="PROKAR_LIPOPROTEIN"/>
    <property type="match status" value="1"/>
</dbReference>
<proteinExistence type="predicted"/>
<evidence type="ECO:0000313" key="3">
    <source>
        <dbReference type="Proteomes" id="UP000034034"/>
    </source>
</evidence>
<protein>
    <recommendedName>
        <fullName evidence="4">Lipoprotein</fullName>
    </recommendedName>
</protein>
<dbReference type="KEGG" id="sxi:SXIM_43760"/>
<dbReference type="STRING" id="408015.SXIM_43760"/>
<dbReference type="InterPro" id="IPR021903">
    <property type="entry name" value="DUF3515"/>
</dbReference>
<accession>A0A0F7FYW3</accession>
<dbReference type="PATRIC" id="fig|408015.6.peg.4429"/>
<sequence length="174" mass="17290">MSLTVRTAGAVPTALAALLALTGCGGEGDGGGTAVVAPTPDAAAAPVCEAVAAALPERVEGRGRTDDGALPQVAVWGDPGIVLRCGVSLPLLLTPGEEGYDPLADAVDVNGVSWLLEDAPGGGKLFTTTHRTVFVEVTVPAAYAPEVNPLVDLAGAIAGNVPLDELYAEQPPGS</sequence>
<gene>
    <name evidence="2" type="ORF">SXIM_43760</name>
</gene>
<dbReference type="HOGENOM" id="CLU_111512_1_0_11"/>
<dbReference type="EMBL" id="CP009922">
    <property type="protein sequence ID" value="AKG45760.1"/>
    <property type="molecule type" value="Genomic_DNA"/>
</dbReference>
<reference evidence="2" key="1">
    <citation type="submission" date="2019-08" db="EMBL/GenBank/DDBJ databases">
        <title>Complete genome sequence of a mangrove-derived Streptomyces xiamenensis.</title>
        <authorList>
            <person name="Xu J."/>
        </authorList>
    </citation>
    <scope>NUCLEOTIDE SEQUENCE</scope>
    <source>
        <strain evidence="2">318</strain>
    </source>
</reference>
<keyword evidence="1" id="KW-0732">Signal</keyword>
<organism evidence="2 3">
    <name type="scientific">Streptomyces xiamenensis</name>
    <dbReference type="NCBI Taxonomy" id="408015"/>
    <lineage>
        <taxon>Bacteria</taxon>
        <taxon>Bacillati</taxon>
        <taxon>Actinomycetota</taxon>
        <taxon>Actinomycetes</taxon>
        <taxon>Kitasatosporales</taxon>
        <taxon>Streptomycetaceae</taxon>
        <taxon>Streptomyces</taxon>
    </lineage>
</organism>
<dbReference type="AlphaFoldDB" id="A0A0F7FYW3"/>
<evidence type="ECO:0008006" key="4">
    <source>
        <dbReference type="Google" id="ProtNLM"/>
    </source>
</evidence>
<keyword evidence="3" id="KW-1185">Reference proteome</keyword>
<dbReference type="Proteomes" id="UP000034034">
    <property type="component" value="Chromosome"/>
</dbReference>
<feature type="chain" id="PRO_5002515541" description="Lipoprotein" evidence="1">
    <location>
        <begin position="17"/>
        <end position="174"/>
    </location>
</feature>
<evidence type="ECO:0000256" key="1">
    <source>
        <dbReference type="SAM" id="SignalP"/>
    </source>
</evidence>
<dbReference type="Pfam" id="PF12028">
    <property type="entry name" value="DUF3515"/>
    <property type="match status" value="1"/>
</dbReference>
<name>A0A0F7FYW3_9ACTN</name>